<evidence type="ECO:0000313" key="4">
    <source>
        <dbReference type="Proteomes" id="UP000034883"/>
    </source>
</evidence>
<reference evidence="3 4" key="1">
    <citation type="submission" date="2015-03" db="EMBL/GenBank/DDBJ databases">
        <title>Genome assembly of Sandaracinus amylolyticus DSM 53668.</title>
        <authorList>
            <person name="Sharma G."/>
            <person name="Subramanian S."/>
        </authorList>
    </citation>
    <scope>NUCLEOTIDE SEQUENCE [LARGE SCALE GENOMIC DNA]</scope>
    <source>
        <strain evidence="3 4">DSM 53668</strain>
    </source>
</reference>
<dbReference type="Gene3D" id="2.80.10.50">
    <property type="match status" value="1"/>
</dbReference>
<keyword evidence="2" id="KW-0732">Signal</keyword>
<protein>
    <submittedName>
        <fullName evidence="3">Uncharacterized protein</fullName>
    </submittedName>
</protein>
<feature type="region of interest" description="Disordered" evidence="1">
    <location>
        <begin position="90"/>
        <end position="110"/>
    </location>
</feature>
<dbReference type="SUPFAM" id="SSF50998">
    <property type="entry name" value="Quinoprotein alcohol dehydrogenase-like"/>
    <property type="match status" value="1"/>
</dbReference>
<dbReference type="EMBL" id="CP011125">
    <property type="protein sequence ID" value="AKF03795.1"/>
    <property type="molecule type" value="Genomic_DNA"/>
</dbReference>
<dbReference type="Proteomes" id="UP000034883">
    <property type="component" value="Chromosome"/>
</dbReference>
<dbReference type="RefSeq" id="WP_053231217.1">
    <property type="nucleotide sequence ID" value="NZ_CP011125.1"/>
</dbReference>
<evidence type="ECO:0000256" key="1">
    <source>
        <dbReference type="SAM" id="MobiDB-lite"/>
    </source>
</evidence>
<dbReference type="PANTHER" id="PTHR42754:SF1">
    <property type="entry name" value="LIPOPROTEIN"/>
    <property type="match status" value="1"/>
</dbReference>
<feature type="chain" id="PRO_5002512628" evidence="2">
    <location>
        <begin position="24"/>
        <end position="527"/>
    </location>
</feature>
<organism evidence="3 4">
    <name type="scientific">Sandaracinus amylolyticus</name>
    <dbReference type="NCBI Taxonomy" id="927083"/>
    <lineage>
        <taxon>Bacteria</taxon>
        <taxon>Pseudomonadati</taxon>
        <taxon>Myxococcota</taxon>
        <taxon>Polyangia</taxon>
        <taxon>Polyangiales</taxon>
        <taxon>Sandaracinaceae</taxon>
        <taxon>Sandaracinus</taxon>
    </lineage>
</organism>
<feature type="region of interest" description="Disordered" evidence="1">
    <location>
        <begin position="22"/>
        <end position="75"/>
    </location>
</feature>
<evidence type="ECO:0000313" key="3">
    <source>
        <dbReference type="EMBL" id="AKF03795.1"/>
    </source>
</evidence>
<evidence type="ECO:0000256" key="2">
    <source>
        <dbReference type="SAM" id="SignalP"/>
    </source>
</evidence>
<dbReference type="PROSITE" id="PS51257">
    <property type="entry name" value="PROKAR_LIPOPROTEIN"/>
    <property type="match status" value="1"/>
</dbReference>
<keyword evidence="4" id="KW-1185">Reference proteome</keyword>
<accession>A0A0F6YGC8</accession>
<dbReference type="KEGG" id="samy:DB32_000944"/>
<sequence length="527" mass="53521">MPTRASRAFALTVLVLTACDATSADPDGGGIVDPDAGVVDPDASTDPDAAADHDAGVVADDAATDPDAGDPIDAALADDAGTELDAALPATDAGHDASSPDAGPPTPTSWARGYGLGGAHFFRDVALLDDGSFVAVGESPVYGAGGDEAIAARIDSDGTVLWARTLGGASADRFTSVALTDDGELIAAGRTHSFGPRLWAAFVVRLARDGTVRWQRAIASAAYSYDAASIRAVGGDRYLISGLALADEGERIVVTTIDGSGAIVAQRGAGGGAPFDALRLGDGSVVVAGQTRTDTFGAYYADLARVAADGRDVWRIHENQNATDEANLLRAIVPAHDGGVVAVGTASLRFGNQRRRIWAMSVAEDGTIRWQRTFGGAGASEGFDVVAIDGGYVVFGRTSAFGDASRWRGWILGLNAAGNVTWQRTYSSDAGSQWLTAGAVSASGELVAVGVTYAPSGGEHASGLVVHLDDRALDAGPCSAEPAYLSAGTTIALDTPWPAFPTPRLAASAGSATIADVTLASPAVCSM</sequence>
<gene>
    <name evidence="3" type="ORF">DB32_000944</name>
</gene>
<dbReference type="InterPro" id="IPR011047">
    <property type="entry name" value="Quinoprotein_ADH-like_sf"/>
</dbReference>
<name>A0A0F6YGC8_9BACT</name>
<dbReference type="PANTHER" id="PTHR42754">
    <property type="entry name" value="ENDOGLUCANASE"/>
    <property type="match status" value="1"/>
</dbReference>
<dbReference type="AlphaFoldDB" id="A0A0F6YGC8"/>
<feature type="compositionally biased region" description="Low complexity" evidence="1">
    <location>
        <begin position="32"/>
        <end position="48"/>
    </location>
</feature>
<dbReference type="STRING" id="927083.DB32_000944"/>
<proteinExistence type="predicted"/>
<feature type="signal peptide" evidence="2">
    <location>
        <begin position="1"/>
        <end position="23"/>
    </location>
</feature>